<dbReference type="CDD" id="cd16913">
    <property type="entry name" value="YkuD_like"/>
    <property type="match status" value="1"/>
</dbReference>
<evidence type="ECO:0000313" key="9">
    <source>
        <dbReference type="EMBL" id="OAN40392.1"/>
    </source>
</evidence>
<dbReference type="InterPro" id="IPR038063">
    <property type="entry name" value="Transpep_catalytic_dom"/>
</dbReference>
<evidence type="ECO:0000256" key="6">
    <source>
        <dbReference type="ARBA" id="ARBA00023316"/>
    </source>
</evidence>
<dbReference type="RefSeq" id="WP_064280691.1">
    <property type="nucleotide sequence ID" value="NZ_LWCS01000013.1"/>
</dbReference>
<evidence type="ECO:0000256" key="7">
    <source>
        <dbReference type="PROSITE-ProRule" id="PRU01373"/>
    </source>
</evidence>
<feature type="active site" description="Proton donor/acceptor" evidence="7">
    <location>
        <position position="351"/>
    </location>
</feature>
<name>A0A178M0Z1_MYCIR</name>
<dbReference type="PROSITE" id="PS52029">
    <property type="entry name" value="LD_TPASE"/>
    <property type="match status" value="1"/>
</dbReference>
<dbReference type="InterPro" id="IPR050979">
    <property type="entry name" value="LD-transpeptidase"/>
</dbReference>
<dbReference type="EMBL" id="LWCS01000013">
    <property type="protein sequence ID" value="OAN40392.1"/>
    <property type="molecule type" value="Genomic_DNA"/>
</dbReference>
<evidence type="ECO:0000256" key="5">
    <source>
        <dbReference type="ARBA" id="ARBA00023315"/>
    </source>
</evidence>
<dbReference type="Proteomes" id="UP000078396">
    <property type="component" value="Unassembled WGS sequence"/>
</dbReference>
<dbReference type="SUPFAM" id="SSF141523">
    <property type="entry name" value="L,D-transpeptidase catalytic domain-like"/>
    <property type="match status" value="1"/>
</dbReference>
<keyword evidence="6 7" id="KW-0961">Cell wall biogenesis/degradation</keyword>
<dbReference type="GO" id="GO:0071555">
    <property type="term" value="P:cell wall organization"/>
    <property type="evidence" value="ECO:0007669"/>
    <property type="project" value="UniProtKB-UniRule"/>
</dbReference>
<comment type="caution">
    <text evidence="9">The sequence shown here is derived from an EMBL/GenBank/DDBJ whole genome shotgun (WGS) entry which is preliminary data.</text>
</comment>
<dbReference type="STRING" id="912594.AWC12_29810"/>
<dbReference type="GO" id="GO:0008360">
    <property type="term" value="P:regulation of cell shape"/>
    <property type="evidence" value="ECO:0007669"/>
    <property type="project" value="UniProtKB-UniRule"/>
</dbReference>
<dbReference type="InterPro" id="IPR005490">
    <property type="entry name" value="LD_TPept_cat_dom"/>
</dbReference>
<dbReference type="InterPro" id="IPR041280">
    <property type="entry name" value="Big_10"/>
</dbReference>
<keyword evidence="3 7" id="KW-0133">Cell shape</keyword>
<feature type="active site" description="Nucleophile" evidence="7">
    <location>
        <position position="369"/>
    </location>
</feature>
<evidence type="ECO:0000256" key="1">
    <source>
        <dbReference type="ARBA" id="ARBA00004752"/>
    </source>
</evidence>
<dbReference type="OrthoDB" id="5242354at2"/>
<dbReference type="GO" id="GO:0018104">
    <property type="term" value="P:peptidoglycan-protein cross-linking"/>
    <property type="evidence" value="ECO:0007669"/>
    <property type="project" value="TreeGrafter"/>
</dbReference>
<dbReference type="PANTHER" id="PTHR30582:SF2">
    <property type="entry name" value="L,D-TRANSPEPTIDASE YCIB-RELATED"/>
    <property type="match status" value="1"/>
</dbReference>
<dbReference type="PANTHER" id="PTHR30582">
    <property type="entry name" value="L,D-TRANSPEPTIDASE"/>
    <property type="match status" value="1"/>
</dbReference>
<dbReference type="Gene3D" id="2.60.40.3710">
    <property type="match status" value="1"/>
</dbReference>
<feature type="domain" description="L,D-TPase catalytic" evidence="8">
    <location>
        <begin position="258"/>
        <end position="393"/>
    </location>
</feature>
<dbReference type="AlphaFoldDB" id="A0A178M0Z1"/>
<dbReference type="CDD" id="cd13432">
    <property type="entry name" value="LDT_IgD_like_2"/>
    <property type="match status" value="1"/>
</dbReference>
<evidence type="ECO:0000256" key="4">
    <source>
        <dbReference type="ARBA" id="ARBA00022984"/>
    </source>
</evidence>
<gene>
    <name evidence="9" type="ORF">A4X20_14935</name>
</gene>
<keyword evidence="2" id="KW-0808">Transferase</keyword>
<dbReference type="eggNOG" id="COG1376">
    <property type="taxonomic scope" value="Bacteria"/>
</dbReference>
<reference evidence="9 10" key="1">
    <citation type="submission" date="2016-04" db="EMBL/GenBank/DDBJ databases">
        <title>Draft Genome Sequences of Staphylococcus capitis Strain H36, S. capitis Strain H65, S. cohnii Strain H62, S. hominis Strain H69, Mycobacterium iranicum Strain H39, Plantibacter sp. Strain H53, Pseudomonas oryzihabitans Strain H72, and Microbacterium sp. Strain H83, isolated from residential settings.</title>
        <authorList>
            <person name="Lymperopoulou D."/>
            <person name="Adams R.I."/>
            <person name="Lindow S."/>
            <person name="Coil D.A."/>
            <person name="Jospin G."/>
            <person name="Eisen J.A."/>
        </authorList>
    </citation>
    <scope>NUCLEOTIDE SEQUENCE [LARGE SCALE GENOMIC DNA]</scope>
    <source>
        <strain evidence="9 10">H39</strain>
    </source>
</reference>
<comment type="pathway">
    <text evidence="1 7">Cell wall biogenesis; peptidoglycan biosynthesis.</text>
</comment>
<dbReference type="GO" id="GO:0005576">
    <property type="term" value="C:extracellular region"/>
    <property type="evidence" value="ECO:0007669"/>
    <property type="project" value="TreeGrafter"/>
</dbReference>
<evidence type="ECO:0000313" key="10">
    <source>
        <dbReference type="Proteomes" id="UP000078396"/>
    </source>
</evidence>
<protein>
    <recommendedName>
        <fullName evidence="8">L,D-TPase catalytic domain-containing protein</fullName>
    </recommendedName>
</protein>
<keyword evidence="5" id="KW-0012">Acyltransferase</keyword>
<dbReference type="GO" id="GO:0016746">
    <property type="term" value="F:acyltransferase activity"/>
    <property type="evidence" value="ECO:0007669"/>
    <property type="project" value="UniProtKB-KW"/>
</dbReference>
<proteinExistence type="predicted"/>
<accession>A0A178M0Z1</accession>
<sequence>MKVLAGHRKIVALSVFAVVGVLVTASQTSALKPRLSDAVVAPSALEAEQKPKAVPEPPAVDILPRTGASDVVPVGAVKVTATSGTLTDVRMQNEHGRVVTGRLTAGGRAWQPDEPLGYGRTYTLSATGQGSGATTVTTVSEFSTVSPQAQVGVTLGMTNGASLSEGGVYGVGTVIVATFDRAISDKAAAERRLQVTTAPKIEGAWTWINDRKAHWRPREYFPSGTEVTVKAGLYGTPLGDGLFGEEDKQVSFRIGQSRIAIADDTTKQVSVYEDGVLIRTMPTSMGRGGTETVGGKTIAFWTQPGVYTVMEKQNPVLMDSSTYGLPVDSASGYKISVPHAVRISPDGIYLHEREATVWAQGNTNVSAGCLNLSAENAEWYYEFANPGDVVEIRNTGGAPLEQWQNGDWSVPWEKWISGSALR</sequence>
<dbReference type="GO" id="GO:0071972">
    <property type="term" value="F:peptidoglycan L,D-transpeptidase activity"/>
    <property type="evidence" value="ECO:0007669"/>
    <property type="project" value="TreeGrafter"/>
</dbReference>
<dbReference type="Pfam" id="PF17964">
    <property type="entry name" value="Big_10"/>
    <property type="match status" value="1"/>
</dbReference>
<organism evidence="9 10">
    <name type="scientific">Mycolicibacterium iranicum</name>
    <name type="common">Mycobacterium iranicum</name>
    <dbReference type="NCBI Taxonomy" id="912594"/>
    <lineage>
        <taxon>Bacteria</taxon>
        <taxon>Bacillati</taxon>
        <taxon>Actinomycetota</taxon>
        <taxon>Actinomycetes</taxon>
        <taxon>Mycobacteriales</taxon>
        <taxon>Mycobacteriaceae</taxon>
        <taxon>Mycolicibacterium</taxon>
    </lineage>
</organism>
<dbReference type="Gene3D" id="2.60.40.3780">
    <property type="match status" value="1"/>
</dbReference>
<evidence type="ECO:0000256" key="3">
    <source>
        <dbReference type="ARBA" id="ARBA00022960"/>
    </source>
</evidence>
<dbReference type="UniPathway" id="UPA00219"/>
<keyword evidence="4 7" id="KW-0573">Peptidoglycan synthesis</keyword>
<dbReference type="Pfam" id="PF03734">
    <property type="entry name" value="YkuD"/>
    <property type="match status" value="1"/>
</dbReference>
<evidence type="ECO:0000256" key="2">
    <source>
        <dbReference type="ARBA" id="ARBA00022679"/>
    </source>
</evidence>
<evidence type="ECO:0000259" key="8">
    <source>
        <dbReference type="PROSITE" id="PS52029"/>
    </source>
</evidence>
<dbReference type="Gene3D" id="2.40.440.10">
    <property type="entry name" value="L,D-transpeptidase catalytic domain-like"/>
    <property type="match status" value="1"/>
</dbReference>